<keyword evidence="3" id="KW-1185">Reference proteome</keyword>
<dbReference type="Ensembl" id="ENSOTST00005123001.1">
    <property type="protein sequence ID" value="ENSOTSP00005132739.1"/>
    <property type="gene ID" value="ENSOTSG00005050798.1"/>
</dbReference>
<dbReference type="Proteomes" id="UP000694402">
    <property type="component" value="Unassembled WGS sequence"/>
</dbReference>
<sequence>MWGCFSAAGIGRLVRIEAKMNRAKYRKILDENLLQDLRLERRFTFQQDNNPKHTAKTTQEWLRDKSLNILEWPSQSLDLNLIELLWRDLKIAMQ</sequence>
<dbReference type="Gene3D" id="3.30.420.10">
    <property type="entry name" value="Ribonuclease H-like superfamily/Ribonuclease H"/>
    <property type="match status" value="1"/>
</dbReference>
<feature type="domain" description="Tc1-like transposase DDE" evidence="1">
    <location>
        <begin position="3"/>
        <end position="93"/>
    </location>
</feature>
<dbReference type="AlphaFoldDB" id="A0AAZ3SX78"/>
<evidence type="ECO:0000259" key="1">
    <source>
        <dbReference type="Pfam" id="PF13358"/>
    </source>
</evidence>
<reference evidence="2" key="2">
    <citation type="submission" date="2025-05" db="UniProtKB">
        <authorList>
            <consortium name="Ensembl"/>
        </authorList>
    </citation>
    <scope>IDENTIFICATION</scope>
</reference>
<organism evidence="2 3">
    <name type="scientific">Oncorhynchus tshawytscha</name>
    <name type="common">Chinook salmon</name>
    <name type="synonym">Salmo tshawytscha</name>
    <dbReference type="NCBI Taxonomy" id="74940"/>
    <lineage>
        <taxon>Eukaryota</taxon>
        <taxon>Metazoa</taxon>
        <taxon>Chordata</taxon>
        <taxon>Craniata</taxon>
        <taxon>Vertebrata</taxon>
        <taxon>Euteleostomi</taxon>
        <taxon>Actinopterygii</taxon>
        <taxon>Neopterygii</taxon>
        <taxon>Teleostei</taxon>
        <taxon>Protacanthopterygii</taxon>
        <taxon>Salmoniformes</taxon>
        <taxon>Salmonidae</taxon>
        <taxon>Salmoninae</taxon>
        <taxon>Oncorhynchus</taxon>
    </lineage>
</organism>
<dbReference type="Ensembl" id="ENSOTST00005180607.1">
    <property type="protein sequence ID" value="ENSOTSP00005137713.1"/>
    <property type="gene ID" value="ENSOTSG00005050798.1"/>
</dbReference>
<protein>
    <recommendedName>
        <fullName evidence="1">Tc1-like transposase DDE domain-containing protein</fullName>
    </recommendedName>
</protein>
<name>A0AAZ3SX78_ONCTS</name>
<reference evidence="3" key="1">
    <citation type="journal article" date="2018" name="PLoS ONE">
        <title>Chinook salmon (Oncorhynchus tshawytscha) genome and transcriptome.</title>
        <authorList>
            <person name="Christensen K.A."/>
            <person name="Leong J.S."/>
            <person name="Sakhrani D."/>
            <person name="Biagi C.A."/>
            <person name="Minkley D.R."/>
            <person name="Withler R.E."/>
            <person name="Rondeau E.B."/>
            <person name="Koop B.F."/>
            <person name="Devlin R.H."/>
        </authorList>
    </citation>
    <scope>NUCLEOTIDE SEQUENCE [LARGE SCALE GENOMIC DNA]</scope>
</reference>
<evidence type="ECO:0000313" key="3">
    <source>
        <dbReference type="Proteomes" id="UP000694402"/>
    </source>
</evidence>
<dbReference type="GO" id="GO:0003676">
    <property type="term" value="F:nucleic acid binding"/>
    <property type="evidence" value="ECO:0007669"/>
    <property type="project" value="InterPro"/>
</dbReference>
<proteinExistence type="predicted"/>
<gene>
    <name evidence="2" type="primary">GOLPH3</name>
</gene>
<dbReference type="InterPro" id="IPR038717">
    <property type="entry name" value="Tc1-like_DDE_dom"/>
</dbReference>
<dbReference type="GeneTree" id="ENSGT01120000271870"/>
<dbReference type="Ensembl" id="ENSOTST00005184037.1">
    <property type="protein sequence ID" value="ENSOTSP00005157757.1"/>
    <property type="gene ID" value="ENSOTSG00005050798.1"/>
</dbReference>
<evidence type="ECO:0000313" key="2">
    <source>
        <dbReference type="Ensembl" id="ENSOTSP00005157757.1"/>
    </source>
</evidence>
<accession>A0AAZ3SX78</accession>
<dbReference type="Pfam" id="PF13358">
    <property type="entry name" value="DDE_3"/>
    <property type="match status" value="1"/>
</dbReference>
<dbReference type="InterPro" id="IPR036397">
    <property type="entry name" value="RNaseH_sf"/>
</dbReference>